<evidence type="ECO:0000313" key="5">
    <source>
        <dbReference type="Proteomes" id="UP000237481"/>
    </source>
</evidence>
<gene>
    <name evidence="4" type="ORF">TPAR_03396</name>
</gene>
<feature type="domain" description="Deoxyribonuclease NucA/NucB" evidence="3">
    <location>
        <begin position="42"/>
        <end position="145"/>
    </location>
</feature>
<dbReference type="AlphaFoldDB" id="A0A2S4L1S0"/>
<sequence length="428" mass="47309">MSSKALFLFTGLAWIAMAPRALSPSPDVAFLCDKLPEICSNMCWAVRCASPVFPETLTWDNPDKSTQDKRRASSGCQRSGNKCGTKKQAWATVAVYTSPVTSTRLPRQTRARFQMAIKSLAAFSRCVPRPENSRQGQALKTVYSRWKKQGLTSHSLKIHLWQPRDLGRQVLRQPALQERRVPVEDVEGESVRVISVTILEEVPVEAVLGQQSYIKAFSSSLYICSHWGNSFRMDSSSMSDSALYIKANAAEAVSPRMNAPSVDAQSITNAVQTNPDGPVILESELGPERNITALKFVAQVGDVLCLLTHMVKGERNSQGAVRGINVNLSVLDLHCHAMVARVPVFSSINSERHLLWLRFFVAELFSRLFSSLLVIVVRVSLRFDLFQSNLSSSGTFKASSINPSAKIAAISLDQSAFPFHVVIHTRDD</sequence>
<dbReference type="Proteomes" id="UP000237481">
    <property type="component" value="Unassembled WGS sequence"/>
</dbReference>
<feature type="chain" id="PRO_5015629474" description="Deoxyribonuclease NucA/NucB domain-containing protein" evidence="2">
    <location>
        <begin position="24"/>
        <end position="428"/>
    </location>
</feature>
<keyword evidence="5" id="KW-1185">Reference proteome</keyword>
<accession>A0A2S4L1S0</accession>
<feature type="compositionally biased region" description="Basic and acidic residues" evidence="1">
    <location>
        <begin position="61"/>
        <end position="71"/>
    </location>
</feature>
<name>A0A2S4L1S0_9HYPO</name>
<proteinExistence type="predicted"/>
<evidence type="ECO:0000256" key="2">
    <source>
        <dbReference type="SAM" id="SignalP"/>
    </source>
</evidence>
<dbReference type="OrthoDB" id="2748312at2759"/>
<feature type="signal peptide" evidence="2">
    <location>
        <begin position="1"/>
        <end position="23"/>
    </location>
</feature>
<dbReference type="Pfam" id="PF14040">
    <property type="entry name" value="DNase_NucA_NucB"/>
    <property type="match status" value="1"/>
</dbReference>
<evidence type="ECO:0000313" key="4">
    <source>
        <dbReference type="EMBL" id="POR36394.1"/>
    </source>
</evidence>
<protein>
    <recommendedName>
        <fullName evidence="3">Deoxyribonuclease NucA/NucB domain-containing protein</fullName>
    </recommendedName>
</protein>
<dbReference type="InterPro" id="IPR029476">
    <property type="entry name" value="DNase_NucA_NucB"/>
</dbReference>
<keyword evidence="2" id="KW-0732">Signal</keyword>
<reference evidence="4 5" key="1">
    <citation type="submission" date="2018-01" db="EMBL/GenBank/DDBJ databases">
        <title>Harnessing the power of phylogenomics to disentangle the directionality and signatures of interkingdom host jumping in the parasitic fungal genus Tolypocladium.</title>
        <authorList>
            <person name="Quandt C.A."/>
            <person name="Patterson W."/>
            <person name="Spatafora J.W."/>
        </authorList>
    </citation>
    <scope>NUCLEOTIDE SEQUENCE [LARGE SCALE GENOMIC DNA]</scope>
    <source>
        <strain evidence="4 5">NRBC 100945</strain>
    </source>
</reference>
<evidence type="ECO:0000259" key="3">
    <source>
        <dbReference type="Pfam" id="PF14040"/>
    </source>
</evidence>
<dbReference type="EMBL" id="PKSG01000327">
    <property type="protein sequence ID" value="POR36394.1"/>
    <property type="molecule type" value="Genomic_DNA"/>
</dbReference>
<dbReference type="STRING" id="94208.A0A2S4L1S0"/>
<feature type="region of interest" description="Disordered" evidence="1">
    <location>
        <begin position="59"/>
        <end position="81"/>
    </location>
</feature>
<evidence type="ECO:0000256" key="1">
    <source>
        <dbReference type="SAM" id="MobiDB-lite"/>
    </source>
</evidence>
<organism evidence="4 5">
    <name type="scientific">Tolypocladium paradoxum</name>
    <dbReference type="NCBI Taxonomy" id="94208"/>
    <lineage>
        <taxon>Eukaryota</taxon>
        <taxon>Fungi</taxon>
        <taxon>Dikarya</taxon>
        <taxon>Ascomycota</taxon>
        <taxon>Pezizomycotina</taxon>
        <taxon>Sordariomycetes</taxon>
        <taxon>Hypocreomycetidae</taxon>
        <taxon>Hypocreales</taxon>
        <taxon>Ophiocordycipitaceae</taxon>
        <taxon>Tolypocladium</taxon>
    </lineage>
</organism>
<comment type="caution">
    <text evidence="4">The sequence shown here is derived from an EMBL/GenBank/DDBJ whole genome shotgun (WGS) entry which is preliminary data.</text>
</comment>